<dbReference type="PROSITE" id="PS51479">
    <property type="entry name" value="ZF_RTR1"/>
    <property type="match status" value="1"/>
</dbReference>
<gene>
    <name evidence="3" type="ORF">WJX84_007854</name>
</gene>
<evidence type="ECO:0000256" key="1">
    <source>
        <dbReference type="PROSITE-ProRule" id="PRU00812"/>
    </source>
</evidence>
<feature type="domain" description="RTR1-type" evidence="2">
    <location>
        <begin position="36"/>
        <end position="122"/>
    </location>
</feature>
<reference evidence="3 4" key="1">
    <citation type="journal article" date="2024" name="Nat. Commun.">
        <title>Phylogenomics reveals the evolutionary origins of lichenization in chlorophyte algae.</title>
        <authorList>
            <person name="Puginier C."/>
            <person name="Libourel C."/>
            <person name="Otte J."/>
            <person name="Skaloud P."/>
            <person name="Haon M."/>
            <person name="Grisel S."/>
            <person name="Petersen M."/>
            <person name="Berrin J.G."/>
            <person name="Delaux P.M."/>
            <person name="Dal Grande F."/>
            <person name="Keller J."/>
        </authorList>
    </citation>
    <scope>NUCLEOTIDE SEQUENCE [LARGE SCALE GENOMIC DNA]</scope>
    <source>
        <strain evidence="3 4">SAG 2523</strain>
    </source>
</reference>
<keyword evidence="4" id="KW-1185">Reference proteome</keyword>
<dbReference type="InterPro" id="IPR038534">
    <property type="entry name" value="Rtr1/RPAP2_sf"/>
</dbReference>
<dbReference type="EMBL" id="JALJOV010000631">
    <property type="protein sequence ID" value="KAK9862261.1"/>
    <property type="molecule type" value="Genomic_DNA"/>
</dbReference>
<sequence length="184" mass="19752">MVNRLPTPREQRRAAVLSAVCTLVEEPATLQGGLLTLLAPFTADELLEAAEERGLAGLCGNPTCSDDPFMGRKALSRLQGPRSSDPTVERLLDGVCCSEACALAVQRLAEGLGKEEQALLRWEVVRRREGLKGTPGRSHQQGKTKGSEARLCSWDAAVPNHAGGYQGAGPNHESSSFFIRSPFL</sequence>
<protein>
    <recommendedName>
        <fullName evidence="2">RTR1-type domain-containing protein</fullName>
    </recommendedName>
</protein>
<dbReference type="InterPro" id="IPR007308">
    <property type="entry name" value="Rtr1/RPAP2_dom"/>
</dbReference>
<organism evidence="3 4">
    <name type="scientific">Apatococcus fuscideae</name>
    <dbReference type="NCBI Taxonomy" id="2026836"/>
    <lineage>
        <taxon>Eukaryota</taxon>
        <taxon>Viridiplantae</taxon>
        <taxon>Chlorophyta</taxon>
        <taxon>core chlorophytes</taxon>
        <taxon>Trebouxiophyceae</taxon>
        <taxon>Chlorellales</taxon>
        <taxon>Chlorellaceae</taxon>
        <taxon>Apatococcus</taxon>
    </lineage>
</organism>
<evidence type="ECO:0000259" key="2">
    <source>
        <dbReference type="PROSITE" id="PS51479"/>
    </source>
</evidence>
<evidence type="ECO:0000313" key="3">
    <source>
        <dbReference type="EMBL" id="KAK9862261.1"/>
    </source>
</evidence>
<name>A0AAW1T0I3_9CHLO</name>
<evidence type="ECO:0000313" key="4">
    <source>
        <dbReference type="Proteomes" id="UP001485043"/>
    </source>
</evidence>
<dbReference type="Proteomes" id="UP001485043">
    <property type="component" value="Unassembled WGS sequence"/>
</dbReference>
<proteinExistence type="inferred from homology"/>
<comment type="caution">
    <text evidence="3">The sequence shown here is derived from an EMBL/GenBank/DDBJ whole genome shotgun (WGS) entry which is preliminary data.</text>
</comment>
<accession>A0AAW1T0I3</accession>
<comment type="similarity">
    <text evidence="1">Belongs to the RPAP2 family.</text>
</comment>
<dbReference type="Gene3D" id="1.25.40.820">
    <property type="match status" value="1"/>
</dbReference>
<dbReference type="AlphaFoldDB" id="A0AAW1T0I3"/>